<dbReference type="InterPro" id="IPR036388">
    <property type="entry name" value="WH-like_DNA-bd_sf"/>
</dbReference>
<proteinExistence type="predicted"/>
<sequence>MCRGCRRRALPGEWPTQRPRNITTRRNPTNIKTTMFSEIIDPIRRTALRTEIEGLKAAIPLHDLTQALGRVTHALQRERGATQGYLNDLDDTRIALLKNAVALSDSVLPELLPPAQTVLKNPSGPSAARLFNRLADALSGLQSLQLLRQQCFARRIRADTAFEKYASIITRLLHTVYETASLWVDPHLAAQVVALFSVMQAKEYAGQERALTMAGFTRGSFSKLHLQQITQLIHAQEACIERAKSIEKAHNGTLEESEFETSDMALLERMRRLAHTLEGQNSSGESLGEAWFQISTARIESLLNYQKSLENQLKEKAQARLAQATIALDSESLDAMPATPPLVGLYLPVAQYPQNWSTEPSTISDTNLPPELGQTLMDWAYEQQRSLRETREALAQAEIAAQEIKILERGKTRLMQWYGWTEDQAHRELRRMAMNRGRKLIEIAGVLSELTDKPAEPINDKPADSPD</sequence>
<dbReference type="SMART" id="SM01012">
    <property type="entry name" value="ANTAR"/>
    <property type="match status" value="1"/>
</dbReference>
<gene>
    <name evidence="3" type="ORF">CJP73_06655</name>
</gene>
<comment type="caution">
    <text evidence="3">The sequence shown here is derived from an EMBL/GenBank/DDBJ whole genome shotgun (WGS) entry which is preliminary data.</text>
</comment>
<reference evidence="3 4" key="1">
    <citation type="submission" date="2017-08" db="EMBL/GenBank/DDBJ databases">
        <title>Pusillimonas indicus sp. nov., a member of the family Alcaligenaceae isolated from surface seawater.</title>
        <authorList>
            <person name="Li J."/>
        </authorList>
    </citation>
    <scope>NUCLEOTIDE SEQUENCE [LARGE SCALE GENOMIC DNA]</scope>
    <source>
        <strain evidence="3 4">L52-1-41</strain>
    </source>
</reference>
<dbReference type="PROSITE" id="PS50921">
    <property type="entry name" value="ANTAR"/>
    <property type="match status" value="1"/>
</dbReference>
<dbReference type="InterPro" id="IPR005561">
    <property type="entry name" value="ANTAR"/>
</dbReference>
<evidence type="ECO:0000313" key="4">
    <source>
        <dbReference type="Proteomes" id="UP000266206"/>
    </source>
</evidence>
<feature type="domain" description="ANTAR" evidence="2">
    <location>
        <begin position="387"/>
        <end position="448"/>
    </location>
</feature>
<evidence type="ECO:0000259" key="1">
    <source>
        <dbReference type="PROSITE" id="PS50906"/>
    </source>
</evidence>
<dbReference type="Gene3D" id="1.10.10.10">
    <property type="entry name" value="Winged helix-like DNA-binding domain superfamily/Winged helix DNA-binding domain"/>
    <property type="match status" value="1"/>
</dbReference>
<evidence type="ECO:0008006" key="5">
    <source>
        <dbReference type="Google" id="ProtNLM"/>
    </source>
</evidence>
<dbReference type="SUPFAM" id="SSF52172">
    <property type="entry name" value="CheY-like"/>
    <property type="match status" value="1"/>
</dbReference>
<feature type="domain" description="NIT" evidence="1">
    <location>
        <begin position="66"/>
        <end position="320"/>
    </location>
</feature>
<dbReference type="InterPro" id="IPR011006">
    <property type="entry name" value="CheY-like_superfamily"/>
</dbReference>
<dbReference type="EMBL" id="NQYH01000004">
    <property type="protein sequence ID" value="RIY41212.1"/>
    <property type="molecule type" value="Genomic_DNA"/>
</dbReference>
<dbReference type="PROSITE" id="PS50906">
    <property type="entry name" value="NIT"/>
    <property type="match status" value="1"/>
</dbReference>
<dbReference type="InterPro" id="IPR010910">
    <property type="entry name" value="Nitrate/nitrite_sensing_bac"/>
</dbReference>
<evidence type="ECO:0000259" key="2">
    <source>
        <dbReference type="PROSITE" id="PS50921"/>
    </source>
</evidence>
<dbReference type="InterPro" id="IPR013587">
    <property type="entry name" value="Nitrate/nitrite_sensing"/>
</dbReference>
<accession>A0A3A1YSL8</accession>
<dbReference type="Proteomes" id="UP000266206">
    <property type="component" value="Unassembled WGS sequence"/>
</dbReference>
<dbReference type="AlphaFoldDB" id="A0A3A1YSL8"/>
<evidence type="ECO:0000313" key="3">
    <source>
        <dbReference type="EMBL" id="RIY41212.1"/>
    </source>
</evidence>
<protein>
    <recommendedName>
        <fullName evidence="5">ANTAR domain-containing protein</fullName>
    </recommendedName>
</protein>
<dbReference type="Pfam" id="PF08376">
    <property type="entry name" value="NIT"/>
    <property type="match status" value="1"/>
</dbReference>
<name>A0A3A1YSL8_9BURK</name>
<dbReference type="GO" id="GO:0003723">
    <property type="term" value="F:RNA binding"/>
    <property type="evidence" value="ECO:0007669"/>
    <property type="project" value="InterPro"/>
</dbReference>
<organism evidence="3 4">
    <name type="scientific">Neopusillimonas maritima</name>
    <dbReference type="NCBI Taxonomy" id="2026239"/>
    <lineage>
        <taxon>Bacteria</taxon>
        <taxon>Pseudomonadati</taxon>
        <taxon>Pseudomonadota</taxon>
        <taxon>Betaproteobacteria</taxon>
        <taxon>Burkholderiales</taxon>
        <taxon>Alcaligenaceae</taxon>
        <taxon>Neopusillimonas</taxon>
    </lineage>
</organism>
<dbReference type="Pfam" id="PF03861">
    <property type="entry name" value="ANTAR"/>
    <property type="match status" value="1"/>
</dbReference>